<dbReference type="GO" id="GO:0005634">
    <property type="term" value="C:nucleus"/>
    <property type="evidence" value="ECO:0007669"/>
    <property type="project" value="TreeGrafter"/>
</dbReference>
<dbReference type="OrthoDB" id="15001at2759"/>
<accession>A0A9W7XRE7</accession>
<reference evidence="3" key="1">
    <citation type="submission" date="2022-07" db="EMBL/GenBank/DDBJ databases">
        <title>Phylogenomic reconstructions and comparative analyses of Kickxellomycotina fungi.</title>
        <authorList>
            <person name="Reynolds N.K."/>
            <person name="Stajich J.E."/>
            <person name="Barry K."/>
            <person name="Grigoriev I.V."/>
            <person name="Crous P."/>
            <person name="Smith M.E."/>
        </authorList>
    </citation>
    <scope>NUCLEOTIDE SEQUENCE</scope>
    <source>
        <strain evidence="3">NBRC 32514</strain>
    </source>
</reference>
<evidence type="ECO:0000313" key="4">
    <source>
        <dbReference type="Proteomes" id="UP001149813"/>
    </source>
</evidence>
<dbReference type="InterPro" id="IPR008012">
    <property type="entry name" value="Ump1"/>
</dbReference>
<comment type="caution">
    <text evidence="3">The sequence shown here is derived from an EMBL/GenBank/DDBJ whole genome shotgun (WGS) entry which is preliminary data.</text>
</comment>
<evidence type="ECO:0000256" key="1">
    <source>
        <dbReference type="ARBA" id="ARBA00023186"/>
    </source>
</evidence>
<proteinExistence type="inferred from homology"/>
<dbReference type="GO" id="GO:0043248">
    <property type="term" value="P:proteasome assembly"/>
    <property type="evidence" value="ECO:0007669"/>
    <property type="project" value="InterPro"/>
</dbReference>
<dbReference type="Pfam" id="PF05348">
    <property type="entry name" value="UMP1"/>
    <property type="match status" value="1"/>
</dbReference>
<evidence type="ECO:0000256" key="2">
    <source>
        <dbReference type="ARBA" id="ARBA00043974"/>
    </source>
</evidence>
<keyword evidence="1" id="KW-0143">Chaperone</keyword>
<dbReference type="PANTHER" id="PTHR12828:SF3">
    <property type="entry name" value="PROTEASOME MATURATION PROTEIN"/>
    <property type="match status" value="1"/>
</dbReference>
<organism evidence="3 4">
    <name type="scientific">Coemansia erecta</name>
    <dbReference type="NCBI Taxonomy" id="147472"/>
    <lineage>
        <taxon>Eukaryota</taxon>
        <taxon>Fungi</taxon>
        <taxon>Fungi incertae sedis</taxon>
        <taxon>Zoopagomycota</taxon>
        <taxon>Kickxellomycotina</taxon>
        <taxon>Kickxellomycetes</taxon>
        <taxon>Kickxellales</taxon>
        <taxon>Kickxellaceae</taxon>
        <taxon>Coemansia</taxon>
    </lineage>
</organism>
<sequence length="142" mass="15491">MSLKFETDTTTSTSTVLPPSTVSGIADVLGHGPTKRVNDELTSAHPLESRLANWETSQLNMKLSMQRSIYGLHAPLRTMMELHSVGRAAPQGLLGARASQIQMDILTGRDEAFGVEDVFHGRDTAELPDVHRVFAGRTTTTF</sequence>
<gene>
    <name evidence="3" type="ORF">LPJ53_005919</name>
</gene>
<comment type="similarity">
    <text evidence="2">Belongs to the POMP/UMP1 family.</text>
</comment>
<dbReference type="Proteomes" id="UP001149813">
    <property type="component" value="Unassembled WGS sequence"/>
</dbReference>
<dbReference type="GO" id="GO:0005737">
    <property type="term" value="C:cytoplasm"/>
    <property type="evidence" value="ECO:0007669"/>
    <property type="project" value="TreeGrafter"/>
</dbReference>
<protein>
    <recommendedName>
        <fullName evidence="5">Proteasome maturation factor UMP1</fullName>
    </recommendedName>
</protein>
<evidence type="ECO:0008006" key="5">
    <source>
        <dbReference type="Google" id="ProtNLM"/>
    </source>
</evidence>
<name>A0A9W7XRE7_9FUNG</name>
<dbReference type="PANTHER" id="PTHR12828">
    <property type="entry name" value="PROTEASOME MATURATION PROTEIN UMP1"/>
    <property type="match status" value="1"/>
</dbReference>
<dbReference type="EMBL" id="JANBOJ010000431">
    <property type="protein sequence ID" value="KAJ1719296.1"/>
    <property type="molecule type" value="Genomic_DNA"/>
</dbReference>
<dbReference type="AlphaFoldDB" id="A0A9W7XRE7"/>
<keyword evidence="4" id="KW-1185">Reference proteome</keyword>
<evidence type="ECO:0000313" key="3">
    <source>
        <dbReference type="EMBL" id="KAJ1719296.1"/>
    </source>
</evidence>